<dbReference type="AlphaFoldDB" id="A0A8J3HVZ9"/>
<reference evidence="1" key="1">
    <citation type="submission" date="2020-10" db="EMBL/GenBank/DDBJ databases">
        <title>Taxonomic study of unclassified bacteria belonging to the class Ktedonobacteria.</title>
        <authorList>
            <person name="Yabe S."/>
            <person name="Wang C.M."/>
            <person name="Zheng Y."/>
            <person name="Sakai Y."/>
            <person name="Cavaletti L."/>
            <person name="Monciardini P."/>
            <person name="Donadio S."/>
        </authorList>
    </citation>
    <scope>NUCLEOTIDE SEQUENCE</scope>
    <source>
        <strain evidence="1">SOSP1-1</strain>
    </source>
</reference>
<accession>A0A8J3HVZ9</accession>
<keyword evidence="2" id="KW-1185">Reference proteome</keyword>
<proteinExistence type="predicted"/>
<sequence length="62" mass="7395">MQDLREVLTHSESIAQALQYAQARCLIPQQLQVRREHLRKARARLEHQRERFTNVYLANVLP</sequence>
<dbReference type="EMBL" id="BNJF01000001">
    <property type="protein sequence ID" value="GHO41873.1"/>
    <property type="molecule type" value="Genomic_DNA"/>
</dbReference>
<dbReference type="Proteomes" id="UP000612362">
    <property type="component" value="Unassembled WGS sequence"/>
</dbReference>
<comment type="caution">
    <text evidence="1">The sequence shown here is derived from an EMBL/GenBank/DDBJ whole genome shotgun (WGS) entry which is preliminary data.</text>
</comment>
<evidence type="ECO:0000313" key="2">
    <source>
        <dbReference type="Proteomes" id="UP000612362"/>
    </source>
</evidence>
<gene>
    <name evidence="1" type="ORF">KSX_00360</name>
</gene>
<name>A0A8J3HVZ9_9CHLR</name>
<protein>
    <submittedName>
        <fullName evidence="1">Uncharacterized protein</fullName>
    </submittedName>
</protein>
<organism evidence="1 2">
    <name type="scientific">Ktedonospora formicarum</name>
    <dbReference type="NCBI Taxonomy" id="2778364"/>
    <lineage>
        <taxon>Bacteria</taxon>
        <taxon>Bacillati</taxon>
        <taxon>Chloroflexota</taxon>
        <taxon>Ktedonobacteria</taxon>
        <taxon>Ktedonobacterales</taxon>
        <taxon>Ktedonobacteraceae</taxon>
        <taxon>Ktedonospora</taxon>
    </lineage>
</organism>
<evidence type="ECO:0000313" key="1">
    <source>
        <dbReference type="EMBL" id="GHO41873.1"/>
    </source>
</evidence>